<organism evidence="1">
    <name type="scientific">Sesamum radiatum</name>
    <name type="common">Black benniseed</name>
    <dbReference type="NCBI Taxonomy" id="300843"/>
    <lineage>
        <taxon>Eukaryota</taxon>
        <taxon>Viridiplantae</taxon>
        <taxon>Streptophyta</taxon>
        <taxon>Embryophyta</taxon>
        <taxon>Tracheophyta</taxon>
        <taxon>Spermatophyta</taxon>
        <taxon>Magnoliopsida</taxon>
        <taxon>eudicotyledons</taxon>
        <taxon>Gunneridae</taxon>
        <taxon>Pentapetalae</taxon>
        <taxon>asterids</taxon>
        <taxon>lamiids</taxon>
        <taxon>Lamiales</taxon>
        <taxon>Pedaliaceae</taxon>
        <taxon>Sesamum</taxon>
    </lineage>
</organism>
<dbReference type="EMBL" id="JACGWJ010000015">
    <property type="protein sequence ID" value="KAL0367700.1"/>
    <property type="molecule type" value="Genomic_DNA"/>
</dbReference>
<gene>
    <name evidence="1" type="ORF">Sradi_3660100</name>
</gene>
<evidence type="ECO:0000313" key="1">
    <source>
        <dbReference type="EMBL" id="KAL0367700.1"/>
    </source>
</evidence>
<proteinExistence type="predicted"/>
<name>A0AAW2QIL2_SESRA</name>
<reference evidence="1" key="1">
    <citation type="submission" date="2020-06" db="EMBL/GenBank/DDBJ databases">
        <authorList>
            <person name="Li T."/>
            <person name="Hu X."/>
            <person name="Zhang T."/>
            <person name="Song X."/>
            <person name="Zhang H."/>
            <person name="Dai N."/>
            <person name="Sheng W."/>
            <person name="Hou X."/>
            <person name="Wei L."/>
        </authorList>
    </citation>
    <scope>NUCLEOTIDE SEQUENCE</scope>
    <source>
        <strain evidence="1">G02</strain>
        <tissue evidence="1">Leaf</tissue>
    </source>
</reference>
<sequence length="127" mass="14551">MLIDADTASWKLDLVYQLFEEEEAQLMLNIHTYTGSGVDKFKVACGDEGSDSVHLWMRNTYTKLDGGLGDRFLVLCWSLWRSKCMKVMKNDNQSPLKAATQALLVYMDYIEGWKQLRVIPPNLEAVQ</sequence>
<dbReference type="AlphaFoldDB" id="A0AAW2QIL2"/>
<comment type="caution">
    <text evidence="1">The sequence shown here is derived from an EMBL/GenBank/DDBJ whole genome shotgun (WGS) entry which is preliminary data.</text>
</comment>
<reference evidence="1" key="2">
    <citation type="journal article" date="2024" name="Plant">
        <title>Genomic evolution and insights into agronomic trait innovations of Sesamum species.</title>
        <authorList>
            <person name="Miao H."/>
            <person name="Wang L."/>
            <person name="Qu L."/>
            <person name="Liu H."/>
            <person name="Sun Y."/>
            <person name="Le M."/>
            <person name="Wang Q."/>
            <person name="Wei S."/>
            <person name="Zheng Y."/>
            <person name="Lin W."/>
            <person name="Duan Y."/>
            <person name="Cao H."/>
            <person name="Xiong S."/>
            <person name="Wang X."/>
            <person name="Wei L."/>
            <person name="Li C."/>
            <person name="Ma Q."/>
            <person name="Ju M."/>
            <person name="Zhao R."/>
            <person name="Li G."/>
            <person name="Mu C."/>
            <person name="Tian Q."/>
            <person name="Mei H."/>
            <person name="Zhang T."/>
            <person name="Gao T."/>
            <person name="Zhang H."/>
        </authorList>
    </citation>
    <scope>NUCLEOTIDE SEQUENCE</scope>
    <source>
        <strain evidence="1">G02</strain>
    </source>
</reference>
<protein>
    <submittedName>
        <fullName evidence="1">Uncharacterized protein</fullName>
    </submittedName>
</protein>
<accession>A0AAW2QIL2</accession>